<keyword evidence="2" id="KW-0479">Metal-binding</keyword>
<dbReference type="InterPro" id="IPR006626">
    <property type="entry name" value="PbH1"/>
</dbReference>
<dbReference type="SUPFAM" id="SSF51126">
    <property type="entry name" value="Pectin lyase-like"/>
    <property type="match status" value="1"/>
</dbReference>
<evidence type="ECO:0000256" key="5">
    <source>
        <dbReference type="ARBA" id="ARBA00022833"/>
    </source>
</evidence>
<sequence>MAAQKIDQVYKDAVETGLLPGVSVIAGDKNGNILYSNSLGKASLMEGRDEPFTPSTICAIASMSKLMTSVAVLQCVQDGKLDLDQDARLLLPEMGKHGVITGFDEQTNSAVLTPNSTPITLRMLLCHTSGHEYDWFSPLLGKWRASRNEGLWAGPTVEHKSAVPLVFPPGTGFAYGAGHDWSGKAVELATGVTLDEFMRTRIWEPLGIENDISFHPKTHPHMKDRVADISTLNEKGEPPAVDAPSFDIIFGGTDCLGGGGIFSSSEAYYKFLLAVFRRDPKLLTLELYTELFRPQLDAKAEKAFNDYLVLSPVHTQFLRLGIPLSIPVTWSLAGMVAKEPYAGRVAYCSKGCQTAAWATHKNNCRRPNYIIKFHLYPGQITDPPVIRTLSCPADGEFYTLHLALQLAFGWATTHSFDFAVVNPDHCAPTDIRQVAEIYRQLSLHGGERPAYSSPEYLFRIIDPVARTRFSGIDRVHEGTRKHPLTQEKKAHLYKLHQLLAAIAAADCIPSGPASTVNSALQSGGAGAVVQLCPSAVINVTDAGIVFTAEDQELSTQGYPEDSTRATVIIEPGSNITSAIWGRWTSGVKVLNLQVDGNRPDAGLLSGDALIEMGGGASGQVVSHNIIKNTRSWSCLHYIGSGEDDNPCRDGTVTYNTVGPCGNEGEDDAGNSLWADGVSFECITSEVSYNDISGTTDGGIVVFGAPGSHFIGNSITSSETDEGFGGINMVDPSYNGNYSGVVVSGNTIKGVGTGFFNLGIGIGSKVWSDPHDDTYFGPATVENNTFIGNIGFSIVVNGWSGGLTATGNDISRLTSPSSSFADASDCQAQVKASFNASEELIVYLPSVTGPLTLQSDFTDVPDNATIWMCLQHPLPSSLSFAAGNLTVTAAQSTVANLENFHVQLQGDGNLVGYAIDPVTSDWTAAWASNPQTSDCGSDGSLCVIKFNADGNFIEDDGAGQLWDSGTTGEGQTIVFSNASPYLEILDAAESSVWTIADGVVQ</sequence>
<dbReference type="OrthoDB" id="2587928at2759"/>
<dbReference type="Pfam" id="PF07929">
    <property type="entry name" value="PRiA4_ORF3"/>
    <property type="match status" value="1"/>
</dbReference>
<dbReference type="InterPro" id="IPR012338">
    <property type="entry name" value="Beta-lactam/transpept-like"/>
</dbReference>
<dbReference type="GO" id="GO:0008270">
    <property type="term" value="F:zinc ion binding"/>
    <property type="evidence" value="ECO:0007669"/>
    <property type="project" value="UniProtKB-KW"/>
</dbReference>
<keyword evidence="7" id="KW-0012">Acyltransferase</keyword>
<keyword evidence="3" id="KW-0863">Zinc-finger</keyword>
<dbReference type="PANTHER" id="PTHR43283">
    <property type="entry name" value="BETA-LACTAMASE-RELATED"/>
    <property type="match status" value="1"/>
</dbReference>
<protein>
    <submittedName>
        <fullName evidence="7">Acyltransferase LovD</fullName>
    </submittedName>
</protein>
<evidence type="ECO:0000256" key="1">
    <source>
        <dbReference type="ARBA" id="ARBA00009009"/>
    </source>
</evidence>
<dbReference type="Proteomes" id="UP000078576">
    <property type="component" value="Unassembled WGS sequence"/>
</dbReference>
<dbReference type="InterPro" id="IPR012334">
    <property type="entry name" value="Pectin_lyas_fold"/>
</dbReference>
<dbReference type="InterPro" id="IPR001480">
    <property type="entry name" value="Bulb-type_lectin_dom"/>
</dbReference>
<evidence type="ECO:0000313" key="8">
    <source>
        <dbReference type="Proteomes" id="UP000078576"/>
    </source>
</evidence>
<dbReference type="InterPro" id="IPR011050">
    <property type="entry name" value="Pectin_lyase_fold/virulence"/>
</dbReference>
<dbReference type="AlphaFoldDB" id="A0A194UQ73"/>
<dbReference type="EMBL" id="KN714670">
    <property type="protein sequence ID" value="KUI53837.1"/>
    <property type="molecule type" value="Genomic_DNA"/>
</dbReference>
<comment type="similarity">
    <text evidence="1">Belongs to the class-A beta-lactamase family.</text>
</comment>
<reference evidence="8" key="1">
    <citation type="submission" date="2014-12" db="EMBL/GenBank/DDBJ databases">
        <title>Genome Sequence of Valsa Canker Pathogens Uncovers a Specific Adaption of Colonization on Woody Bark.</title>
        <authorList>
            <person name="Yin Z."/>
            <person name="Liu H."/>
            <person name="Gao X."/>
            <person name="Li Z."/>
            <person name="Song N."/>
            <person name="Ke X."/>
            <person name="Dai Q."/>
            <person name="Wu Y."/>
            <person name="Sun Y."/>
            <person name="Xu J.-R."/>
            <person name="Kang Z.K."/>
            <person name="Wang L."/>
            <person name="Huang L."/>
        </authorList>
    </citation>
    <scope>NUCLEOTIDE SEQUENCE [LARGE SCALE GENOMIC DNA]</scope>
    <source>
        <strain evidence="8">SXYL134</strain>
    </source>
</reference>
<dbReference type="Gene3D" id="3.10.290.30">
    <property type="entry name" value="MM3350-like"/>
    <property type="match status" value="1"/>
</dbReference>
<evidence type="ECO:0000259" key="6">
    <source>
        <dbReference type="PROSITE" id="PS50927"/>
    </source>
</evidence>
<keyword evidence="5" id="KW-0862">Zinc</keyword>
<dbReference type="PROSITE" id="PS50927">
    <property type="entry name" value="BULB_LECTIN"/>
    <property type="match status" value="1"/>
</dbReference>
<keyword evidence="7" id="KW-0808">Transferase</keyword>
<name>A0A194UQ73_CYTMA</name>
<proteinExistence type="inferred from homology"/>
<evidence type="ECO:0000256" key="2">
    <source>
        <dbReference type="ARBA" id="ARBA00022723"/>
    </source>
</evidence>
<dbReference type="SMART" id="SM00710">
    <property type="entry name" value="PbH1"/>
    <property type="match status" value="6"/>
</dbReference>
<evidence type="ECO:0000256" key="3">
    <source>
        <dbReference type="ARBA" id="ARBA00022771"/>
    </source>
</evidence>
<dbReference type="SUPFAM" id="SSF144232">
    <property type="entry name" value="HIT/MYND zinc finger-like"/>
    <property type="match status" value="1"/>
</dbReference>
<keyword evidence="4" id="KW-0378">Hydrolase</keyword>
<evidence type="ECO:0000313" key="7">
    <source>
        <dbReference type="EMBL" id="KUI53837.1"/>
    </source>
</evidence>
<dbReference type="InterPro" id="IPR002893">
    <property type="entry name" value="Znf_MYND"/>
</dbReference>
<feature type="domain" description="Bulb-type lectin" evidence="6">
    <location>
        <begin position="877"/>
        <end position="1000"/>
    </location>
</feature>
<dbReference type="InterPro" id="IPR036426">
    <property type="entry name" value="Bulb-type_lectin_dom_sf"/>
</dbReference>
<organism evidence="7 8">
    <name type="scientific">Cytospora mali</name>
    <name type="common">Apple Valsa canker fungus</name>
    <name type="synonym">Valsa mali</name>
    <dbReference type="NCBI Taxonomy" id="578113"/>
    <lineage>
        <taxon>Eukaryota</taxon>
        <taxon>Fungi</taxon>
        <taxon>Dikarya</taxon>
        <taxon>Ascomycota</taxon>
        <taxon>Pezizomycotina</taxon>
        <taxon>Sordariomycetes</taxon>
        <taxon>Sordariomycetidae</taxon>
        <taxon>Diaporthales</taxon>
        <taxon>Cytosporaceae</taxon>
        <taxon>Cytospora</taxon>
    </lineage>
</organism>
<dbReference type="InterPro" id="IPR024047">
    <property type="entry name" value="MM3350-like_sf"/>
</dbReference>
<dbReference type="STRING" id="694573.A0A194UQ73"/>
<dbReference type="SUPFAM" id="SSF56601">
    <property type="entry name" value="beta-lactamase/transpeptidase-like"/>
    <property type="match status" value="1"/>
</dbReference>
<dbReference type="InterPro" id="IPR001466">
    <property type="entry name" value="Beta-lactam-related"/>
</dbReference>
<dbReference type="Gene3D" id="3.40.710.10">
    <property type="entry name" value="DD-peptidase/beta-lactamase superfamily"/>
    <property type="match status" value="1"/>
</dbReference>
<dbReference type="Pfam" id="PF01753">
    <property type="entry name" value="zf-MYND"/>
    <property type="match status" value="1"/>
</dbReference>
<gene>
    <name evidence="7" type="ORF">VP1G_01154</name>
</gene>
<dbReference type="InterPro" id="IPR012912">
    <property type="entry name" value="Plasmid_pRiA4b_Orf3-like"/>
</dbReference>
<dbReference type="Gene3D" id="2.160.20.10">
    <property type="entry name" value="Single-stranded right-handed beta-helix, Pectin lyase-like"/>
    <property type="match status" value="1"/>
</dbReference>
<dbReference type="GO" id="GO:0016787">
    <property type="term" value="F:hydrolase activity"/>
    <property type="evidence" value="ECO:0007669"/>
    <property type="project" value="UniProtKB-KW"/>
</dbReference>
<evidence type="ECO:0000256" key="4">
    <source>
        <dbReference type="ARBA" id="ARBA00022801"/>
    </source>
</evidence>
<dbReference type="PANTHER" id="PTHR43283:SF17">
    <property type="entry name" value="(LOVD), PUTATIVE (AFU_ORTHOLOGUE AFUA_5G00920)-RELATED"/>
    <property type="match status" value="1"/>
</dbReference>
<dbReference type="SUPFAM" id="SSF51110">
    <property type="entry name" value="alpha-D-mannose-specific plant lectins"/>
    <property type="match status" value="1"/>
</dbReference>
<dbReference type="SUPFAM" id="SSF159941">
    <property type="entry name" value="MM3350-like"/>
    <property type="match status" value="1"/>
</dbReference>
<dbReference type="GO" id="GO:0016746">
    <property type="term" value="F:acyltransferase activity"/>
    <property type="evidence" value="ECO:0007669"/>
    <property type="project" value="UniProtKB-KW"/>
</dbReference>
<dbReference type="InterPro" id="IPR050789">
    <property type="entry name" value="Diverse_Enzym_Activities"/>
</dbReference>
<keyword evidence="8" id="KW-1185">Reference proteome</keyword>
<dbReference type="Pfam" id="PF00144">
    <property type="entry name" value="Beta-lactamase"/>
    <property type="match status" value="1"/>
</dbReference>
<dbReference type="Gene3D" id="2.90.10.10">
    <property type="entry name" value="Bulb-type lectin domain"/>
    <property type="match status" value="1"/>
</dbReference>
<accession>A0A194UQ73</accession>